<gene>
    <name evidence="1" type="ORF">SAMN02745110_01360</name>
</gene>
<keyword evidence="2" id="KW-1185">Reference proteome</keyword>
<dbReference type="Proteomes" id="UP000189857">
    <property type="component" value="Unassembled WGS sequence"/>
</dbReference>
<dbReference type="RefSeq" id="WP_078787202.1">
    <property type="nucleotide sequence ID" value="NZ_FMTO01000007.1"/>
</dbReference>
<dbReference type="EMBL" id="FUXA01000008">
    <property type="protein sequence ID" value="SJZ71472.1"/>
    <property type="molecule type" value="Genomic_DNA"/>
</dbReference>
<protein>
    <recommendedName>
        <fullName evidence="3">DUF4317 domain-containing protein</fullName>
    </recommendedName>
</protein>
<dbReference type="Pfam" id="PF14199">
    <property type="entry name" value="DUF4317"/>
    <property type="match status" value="1"/>
</dbReference>
<sequence length="410" mass="46465">MIKKEINEIKSLYDTIQDCGIQRLAGCYVNGEKQKAKTFSGTFLNIPEEEMYKYLEIFRKTLSGTPGKNLVDMSFSGNSEAGDKGKILLEKIRKSELKEENLLEEFYDKIIADYNYVGSYLILLIYQAYDVPGVSTDGLLMDDASDEVYSYILCSICPMKLTKPGLGFDDDLREIHTLKQVFAVELPENGFLYPAFNDRSSDDSSLLFFSRKADTLQGGLLDNVLDVSTTLPAKQQKEGFNDFVIDVLGDESSFETVLSIQENLNKTIKEKKTEAAGETVFLDKSSIRNVFEESGVSSEKLEQFDKKFDDQFDMNKIYKKNIDKIVESEEFEGSDPEEIRKNIPKVKVEEKLFADNVAPVRNFEVKTADMLLRINSKHTDIIDTRVIDGKNCLVIEITEDLTVNGIPVRN</sequence>
<evidence type="ECO:0008006" key="3">
    <source>
        <dbReference type="Google" id="ProtNLM"/>
    </source>
</evidence>
<proteinExistence type="predicted"/>
<dbReference type="OrthoDB" id="1642058at2"/>
<evidence type="ECO:0000313" key="2">
    <source>
        <dbReference type="Proteomes" id="UP000189857"/>
    </source>
</evidence>
<name>A0A1T4MWT9_9FIRM</name>
<evidence type="ECO:0000313" key="1">
    <source>
        <dbReference type="EMBL" id="SJZ71472.1"/>
    </source>
</evidence>
<dbReference type="InterPro" id="IPR025466">
    <property type="entry name" value="DUF4317"/>
</dbReference>
<organism evidence="1 2">
    <name type="scientific">Eubacterium ruminantium</name>
    <dbReference type="NCBI Taxonomy" id="42322"/>
    <lineage>
        <taxon>Bacteria</taxon>
        <taxon>Bacillati</taxon>
        <taxon>Bacillota</taxon>
        <taxon>Clostridia</taxon>
        <taxon>Eubacteriales</taxon>
        <taxon>Eubacteriaceae</taxon>
        <taxon>Eubacterium</taxon>
    </lineage>
</organism>
<accession>A0A1T4MWT9</accession>
<reference evidence="1 2" key="1">
    <citation type="submission" date="2017-02" db="EMBL/GenBank/DDBJ databases">
        <authorList>
            <person name="Peterson S.W."/>
        </authorList>
    </citation>
    <scope>NUCLEOTIDE SEQUENCE [LARGE SCALE GENOMIC DNA]</scope>
    <source>
        <strain evidence="1 2">ATCC 17233</strain>
    </source>
</reference>
<dbReference type="AlphaFoldDB" id="A0A1T4MWT9"/>